<name>A0ABQ7ABX3_BRACR</name>
<dbReference type="EMBL" id="QGKV02002055">
    <property type="protein sequence ID" value="KAF3495185.1"/>
    <property type="molecule type" value="Genomic_DNA"/>
</dbReference>
<comment type="caution">
    <text evidence="2">The sequence shown here is derived from an EMBL/GenBank/DDBJ whole genome shotgun (WGS) entry which is preliminary data.</text>
</comment>
<gene>
    <name evidence="2" type="ORF">DY000_02058368</name>
</gene>
<sequence length="71" mass="8331">MPATTPSKQRGGMIRIGSIRPEYEFDDEEAGVFVQWILAFSWIFKALVEVLWLRHQLLRNHYLRQGEEVAV</sequence>
<keyword evidence="1" id="KW-0812">Transmembrane</keyword>
<keyword evidence="1" id="KW-0472">Membrane</keyword>
<protein>
    <submittedName>
        <fullName evidence="2">Uncharacterized protein</fullName>
    </submittedName>
</protein>
<evidence type="ECO:0000256" key="1">
    <source>
        <dbReference type="SAM" id="Phobius"/>
    </source>
</evidence>
<evidence type="ECO:0000313" key="2">
    <source>
        <dbReference type="EMBL" id="KAF3495185.1"/>
    </source>
</evidence>
<proteinExistence type="predicted"/>
<evidence type="ECO:0000313" key="3">
    <source>
        <dbReference type="Proteomes" id="UP000266723"/>
    </source>
</evidence>
<reference evidence="2 3" key="1">
    <citation type="journal article" date="2020" name="BMC Genomics">
        <title>Intraspecific diversification of the crop wild relative Brassica cretica Lam. using demographic model selection.</title>
        <authorList>
            <person name="Kioukis A."/>
            <person name="Michalopoulou V.A."/>
            <person name="Briers L."/>
            <person name="Pirintsos S."/>
            <person name="Studholme D.J."/>
            <person name="Pavlidis P."/>
            <person name="Sarris P.F."/>
        </authorList>
    </citation>
    <scope>NUCLEOTIDE SEQUENCE [LARGE SCALE GENOMIC DNA]</scope>
    <source>
        <strain evidence="3">cv. PFS-1207/04</strain>
    </source>
</reference>
<accession>A0ABQ7ABX3</accession>
<keyword evidence="3" id="KW-1185">Reference proteome</keyword>
<feature type="transmembrane region" description="Helical" evidence="1">
    <location>
        <begin position="33"/>
        <end position="53"/>
    </location>
</feature>
<dbReference type="Proteomes" id="UP000266723">
    <property type="component" value="Unassembled WGS sequence"/>
</dbReference>
<keyword evidence="1" id="KW-1133">Transmembrane helix</keyword>
<organism evidence="2 3">
    <name type="scientific">Brassica cretica</name>
    <name type="common">Mustard</name>
    <dbReference type="NCBI Taxonomy" id="69181"/>
    <lineage>
        <taxon>Eukaryota</taxon>
        <taxon>Viridiplantae</taxon>
        <taxon>Streptophyta</taxon>
        <taxon>Embryophyta</taxon>
        <taxon>Tracheophyta</taxon>
        <taxon>Spermatophyta</taxon>
        <taxon>Magnoliopsida</taxon>
        <taxon>eudicotyledons</taxon>
        <taxon>Gunneridae</taxon>
        <taxon>Pentapetalae</taxon>
        <taxon>rosids</taxon>
        <taxon>malvids</taxon>
        <taxon>Brassicales</taxon>
        <taxon>Brassicaceae</taxon>
        <taxon>Brassiceae</taxon>
        <taxon>Brassica</taxon>
    </lineage>
</organism>